<dbReference type="InterPro" id="IPR053293">
    <property type="entry name" value="OCM_Kinase"/>
</dbReference>
<feature type="region of interest" description="Disordered" evidence="1">
    <location>
        <begin position="1"/>
        <end position="49"/>
    </location>
</feature>
<gene>
    <name evidence="3" type="ORF">Tsubulata_013034</name>
</gene>
<proteinExistence type="predicted"/>
<protein>
    <recommendedName>
        <fullName evidence="2">DOG1 domain-containing protein</fullName>
    </recommendedName>
</protein>
<dbReference type="GO" id="GO:0043565">
    <property type="term" value="F:sequence-specific DNA binding"/>
    <property type="evidence" value="ECO:0007669"/>
    <property type="project" value="InterPro"/>
</dbReference>
<keyword evidence="4" id="KW-1185">Reference proteome</keyword>
<feature type="domain" description="DOG1" evidence="2">
    <location>
        <begin position="69"/>
        <end position="290"/>
    </location>
</feature>
<evidence type="ECO:0000259" key="2">
    <source>
        <dbReference type="PROSITE" id="PS51806"/>
    </source>
</evidence>
<evidence type="ECO:0000313" key="4">
    <source>
        <dbReference type="Proteomes" id="UP001141552"/>
    </source>
</evidence>
<name>A0A9Q0GB24_9ROSI</name>
<dbReference type="PANTHER" id="PTHR47209">
    <property type="entry name" value="OS06G0639500 PROTEIN"/>
    <property type="match status" value="1"/>
</dbReference>
<dbReference type="EMBL" id="JAKUCV010001648">
    <property type="protein sequence ID" value="KAJ4845512.1"/>
    <property type="molecule type" value="Genomic_DNA"/>
</dbReference>
<dbReference type="Proteomes" id="UP001141552">
    <property type="component" value="Unassembled WGS sequence"/>
</dbReference>
<organism evidence="3 4">
    <name type="scientific">Turnera subulata</name>
    <dbReference type="NCBI Taxonomy" id="218843"/>
    <lineage>
        <taxon>Eukaryota</taxon>
        <taxon>Viridiplantae</taxon>
        <taxon>Streptophyta</taxon>
        <taxon>Embryophyta</taxon>
        <taxon>Tracheophyta</taxon>
        <taxon>Spermatophyta</taxon>
        <taxon>Magnoliopsida</taxon>
        <taxon>eudicotyledons</taxon>
        <taxon>Gunneridae</taxon>
        <taxon>Pentapetalae</taxon>
        <taxon>rosids</taxon>
        <taxon>fabids</taxon>
        <taxon>Malpighiales</taxon>
        <taxon>Passifloraceae</taxon>
        <taxon>Turnera</taxon>
    </lineage>
</organism>
<dbReference type="InterPro" id="IPR025422">
    <property type="entry name" value="TGA_domain"/>
</dbReference>
<reference evidence="3" key="2">
    <citation type="journal article" date="2023" name="Plants (Basel)">
        <title>Annotation of the Turnera subulata (Passifloraceae) Draft Genome Reveals the S-Locus Evolved after the Divergence of Turneroideae from Passifloroideae in a Stepwise Manner.</title>
        <authorList>
            <person name="Henning P.M."/>
            <person name="Roalson E.H."/>
            <person name="Mir W."/>
            <person name="McCubbin A.G."/>
            <person name="Shore J.S."/>
        </authorList>
    </citation>
    <scope>NUCLEOTIDE SEQUENCE</scope>
    <source>
        <strain evidence="3">F60SS</strain>
    </source>
</reference>
<accession>A0A9Q0GB24</accession>
<dbReference type="PROSITE" id="PS51806">
    <property type="entry name" value="DOG1"/>
    <property type="match status" value="1"/>
</dbReference>
<comment type="caution">
    <text evidence="3">The sequence shown here is derived from an EMBL/GenBank/DDBJ whole genome shotgun (WGS) entry which is preliminary data.</text>
</comment>
<dbReference type="GO" id="GO:0006351">
    <property type="term" value="P:DNA-templated transcription"/>
    <property type="evidence" value="ECO:0007669"/>
    <property type="project" value="InterPro"/>
</dbReference>
<evidence type="ECO:0000313" key="3">
    <source>
        <dbReference type="EMBL" id="KAJ4845512.1"/>
    </source>
</evidence>
<dbReference type="PANTHER" id="PTHR47209:SF4">
    <property type="entry name" value="SEED DORMANCY CONTROL PROTEIN"/>
    <property type="match status" value="1"/>
</dbReference>
<feature type="compositionally biased region" description="Basic and acidic residues" evidence="1">
    <location>
        <begin position="16"/>
        <end position="42"/>
    </location>
</feature>
<dbReference type="OrthoDB" id="1611096at2759"/>
<reference evidence="3" key="1">
    <citation type="submission" date="2022-02" db="EMBL/GenBank/DDBJ databases">
        <authorList>
            <person name="Henning P.M."/>
            <person name="McCubbin A.G."/>
            <person name="Shore J.S."/>
        </authorList>
    </citation>
    <scope>NUCLEOTIDE SEQUENCE</scope>
    <source>
        <strain evidence="3">F60SS</strain>
        <tissue evidence="3">Leaves</tissue>
    </source>
</reference>
<evidence type="ECO:0000256" key="1">
    <source>
        <dbReference type="SAM" id="MobiDB-lite"/>
    </source>
</evidence>
<dbReference type="Pfam" id="PF14144">
    <property type="entry name" value="DOG1"/>
    <property type="match status" value="1"/>
</dbReference>
<sequence>MERSSAVLRATSLQRIMEESDHKKQKHEEDEGLHKKSTERGGGDAVDESEEVQCMSMILHKREKSTSGEELSSEMHGLWRQNQKTGATKLEKQLKARWELEKLIKEQMDSFYAHYNSTAMMPHSLKDVAQLLMPSWTPRHELATLSWLGDWRPSVILDLVHGLRRSSSSFSYHLSDSSGTERLLSQLVNEIRIEEAIIDEEISEIQATCILHLPFASVNDQQRSAKKMNCIRAEFKKIERVIIKAQQLRYKALELVVKKVLSPMEAAEFLVAFAEIQEAIHQFAAKQKLPKGPLTAPHGKTLGVKSLTGMLNIPGDLESVYKQRR</sequence>
<dbReference type="AlphaFoldDB" id="A0A9Q0GB24"/>